<keyword evidence="2" id="KW-1185">Reference proteome</keyword>
<dbReference type="EMBL" id="JAEDAH010000105">
    <property type="protein sequence ID" value="MCA6065451.1"/>
    <property type="molecule type" value="Genomic_DNA"/>
</dbReference>
<evidence type="ECO:0000313" key="1">
    <source>
        <dbReference type="EMBL" id="MCA6065451.1"/>
    </source>
</evidence>
<accession>A0ABS7ZUU4</accession>
<dbReference type="RefSeq" id="WP_225677396.1">
    <property type="nucleotide sequence ID" value="NZ_JAEDAH010000105.1"/>
</dbReference>
<organism evidence="1 2">
    <name type="scientific">Thalassolituus marinus</name>
    <dbReference type="NCBI Taxonomy" id="671053"/>
    <lineage>
        <taxon>Bacteria</taxon>
        <taxon>Pseudomonadati</taxon>
        <taxon>Pseudomonadota</taxon>
        <taxon>Gammaproteobacteria</taxon>
        <taxon>Oceanospirillales</taxon>
        <taxon>Oceanospirillaceae</taxon>
        <taxon>Thalassolituus</taxon>
    </lineage>
</organism>
<dbReference type="Proteomes" id="UP000714380">
    <property type="component" value="Unassembled WGS sequence"/>
</dbReference>
<gene>
    <name evidence="1" type="ORF">I9W95_17775</name>
</gene>
<protein>
    <submittedName>
        <fullName evidence="1">Uncharacterized protein</fullName>
    </submittedName>
</protein>
<evidence type="ECO:0000313" key="2">
    <source>
        <dbReference type="Proteomes" id="UP000714380"/>
    </source>
</evidence>
<sequence length="69" mass="7699">MKLTTPQLRDIERISEIAPALLRSVSLRVLDGIPQSASITLDDDHIVIKDGERVIRRIHHAPHQKEGAA</sequence>
<reference evidence="1 2" key="1">
    <citation type="submission" date="2020-12" db="EMBL/GenBank/DDBJ databases">
        <title>Novel Thalassolituus-related marine hydrocarbonoclastic bacteria mediated algae-derived hydrocarbons mineralization in twilight zone of the northern South China Sea.</title>
        <authorList>
            <person name="Dong C."/>
        </authorList>
    </citation>
    <scope>NUCLEOTIDE SEQUENCE [LARGE SCALE GENOMIC DNA]</scope>
    <source>
        <strain evidence="1 2">IMCC1826</strain>
    </source>
</reference>
<proteinExistence type="predicted"/>
<name>A0ABS7ZUU4_9GAMM</name>
<comment type="caution">
    <text evidence="1">The sequence shown here is derived from an EMBL/GenBank/DDBJ whole genome shotgun (WGS) entry which is preliminary data.</text>
</comment>